<dbReference type="OrthoDB" id="3208682at2"/>
<dbReference type="InterPro" id="IPR029058">
    <property type="entry name" value="AB_hydrolase_fold"/>
</dbReference>
<reference evidence="3" key="1">
    <citation type="submission" date="2013-08" db="EMBL/GenBank/DDBJ databases">
        <title>Intrasporangium oryzae NRRL B-24470.</title>
        <authorList>
            <person name="Liu H."/>
            <person name="Wang G."/>
        </authorList>
    </citation>
    <scope>NUCLEOTIDE SEQUENCE [LARGE SCALE GENOMIC DNA]</scope>
    <source>
        <strain evidence="3">Q5-1</strain>
    </source>
</reference>
<dbReference type="InterPro" id="IPR051049">
    <property type="entry name" value="Dienelactone_hydrolase-like"/>
</dbReference>
<sequence length="232" mass="24913">MSERVHVPTESGEMPAQLWLPAAGTGPGIVLCQEIFGLSPYVVQRAEDLAALGYVVLAPEFFWRLGVSTVSEQDGGLERGIALANQLDWPLTVRDGVAAVQWLRERDEVTGPVGLLGFCFGGGLAFNVAAKEPVSALVSYYGSALPMLLELAPRVTAPSLHHFGTADSFIDQESVAKVRAAVTASPATVFHEYEGADHAFDNPDLPWHHPDASVLAWDRTVAFLQEHLPVGS</sequence>
<organism evidence="2 3">
    <name type="scientific">Intrasporangium chromatireducens Q5-1</name>
    <dbReference type="NCBI Taxonomy" id="584657"/>
    <lineage>
        <taxon>Bacteria</taxon>
        <taxon>Bacillati</taxon>
        <taxon>Actinomycetota</taxon>
        <taxon>Actinomycetes</taxon>
        <taxon>Micrococcales</taxon>
        <taxon>Intrasporangiaceae</taxon>
        <taxon>Intrasporangium</taxon>
    </lineage>
</organism>
<dbReference type="AlphaFoldDB" id="W9GHG4"/>
<dbReference type="RefSeq" id="WP_034717013.1">
    <property type="nucleotide sequence ID" value="NZ_AWQS01000095.1"/>
</dbReference>
<evidence type="ECO:0000313" key="3">
    <source>
        <dbReference type="Proteomes" id="UP000019494"/>
    </source>
</evidence>
<dbReference type="Gene3D" id="3.40.50.1820">
    <property type="entry name" value="alpha/beta hydrolase"/>
    <property type="match status" value="1"/>
</dbReference>
<accession>W9GHG4</accession>
<dbReference type="EMBL" id="AWQS01000095">
    <property type="protein sequence ID" value="EWT05671.1"/>
    <property type="molecule type" value="Genomic_DNA"/>
</dbReference>
<dbReference type="InterPro" id="IPR002925">
    <property type="entry name" value="Dienelactn_hydro"/>
</dbReference>
<comment type="caution">
    <text evidence="2">The sequence shown here is derived from an EMBL/GenBank/DDBJ whole genome shotgun (WGS) entry which is preliminary data.</text>
</comment>
<keyword evidence="3" id="KW-1185">Reference proteome</keyword>
<dbReference type="PATRIC" id="fig|584657.3.peg.2420"/>
<proteinExistence type="predicted"/>
<gene>
    <name evidence="2" type="ORF">N864_02960</name>
</gene>
<dbReference type="PANTHER" id="PTHR46623">
    <property type="entry name" value="CARBOXYMETHYLENEBUTENOLIDASE-RELATED"/>
    <property type="match status" value="1"/>
</dbReference>
<dbReference type="GO" id="GO:0016787">
    <property type="term" value="F:hydrolase activity"/>
    <property type="evidence" value="ECO:0007669"/>
    <property type="project" value="InterPro"/>
</dbReference>
<dbReference type="PANTHER" id="PTHR46623:SF6">
    <property type="entry name" value="ALPHA_BETA-HYDROLASES SUPERFAMILY PROTEIN"/>
    <property type="match status" value="1"/>
</dbReference>
<name>W9GHG4_9MICO</name>
<evidence type="ECO:0000313" key="2">
    <source>
        <dbReference type="EMBL" id="EWT05671.1"/>
    </source>
</evidence>
<dbReference type="SUPFAM" id="SSF53474">
    <property type="entry name" value="alpha/beta-Hydrolases"/>
    <property type="match status" value="1"/>
</dbReference>
<protein>
    <submittedName>
        <fullName evidence="2">Carboxymethylenebutenolidase</fullName>
    </submittedName>
</protein>
<dbReference type="Pfam" id="PF01738">
    <property type="entry name" value="DLH"/>
    <property type="match status" value="1"/>
</dbReference>
<feature type="domain" description="Dienelactone hydrolase" evidence="1">
    <location>
        <begin position="16"/>
        <end position="227"/>
    </location>
</feature>
<dbReference type="Proteomes" id="UP000019494">
    <property type="component" value="Unassembled WGS sequence"/>
</dbReference>
<evidence type="ECO:0000259" key="1">
    <source>
        <dbReference type="Pfam" id="PF01738"/>
    </source>
</evidence>